<dbReference type="GO" id="GO:0005829">
    <property type="term" value="C:cytosol"/>
    <property type="evidence" value="ECO:0007669"/>
    <property type="project" value="TreeGrafter"/>
</dbReference>
<comment type="similarity">
    <text evidence="6">Belongs to the glucose-6-phosphate dehydrogenase family.</text>
</comment>
<dbReference type="RefSeq" id="WP_170201467.1">
    <property type="nucleotide sequence ID" value="NZ_RJKE01000001.1"/>
</dbReference>
<evidence type="ECO:0000256" key="3">
    <source>
        <dbReference type="ARBA" id="ARBA00022857"/>
    </source>
</evidence>
<evidence type="ECO:0000256" key="6">
    <source>
        <dbReference type="HAMAP-Rule" id="MF_00966"/>
    </source>
</evidence>
<feature type="binding site" evidence="6">
    <location>
        <position position="174"/>
    </location>
    <ligand>
        <name>substrate</name>
    </ligand>
</feature>
<feature type="binding site" evidence="6">
    <location>
        <position position="227"/>
    </location>
    <ligand>
        <name>substrate</name>
    </ligand>
</feature>
<reference evidence="10 11" key="1">
    <citation type="submission" date="2018-11" db="EMBL/GenBank/DDBJ databases">
        <title>Sequencing the genomes of 1000 actinobacteria strains.</title>
        <authorList>
            <person name="Klenk H.-P."/>
        </authorList>
    </citation>
    <scope>NUCLEOTIDE SEQUENCE [LARGE SCALE GENOMIC DNA]</scope>
    <source>
        <strain evidence="10 11">DSM 44254</strain>
    </source>
</reference>
<feature type="binding site" evidence="6">
    <location>
        <position position="318"/>
    </location>
    <ligand>
        <name>substrate</name>
    </ligand>
</feature>
<keyword evidence="4 6" id="KW-0560">Oxidoreductase</keyword>
<dbReference type="InterPro" id="IPR022675">
    <property type="entry name" value="G6P_DH_C"/>
</dbReference>
<dbReference type="PANTHER" id="PTHR23429:SF0">
    <property type="entry name" value="GLUCOSE-6-PHOSPHATE 1-DEHYDROGENASE"/>
    <property type="match status" value="1"/>
</dbReference>
<evidence type="ECO:0000256" key="2">
    <source>
        <dbReference type="ARBA" id="ARBA00022526"/>
    </source>
</evidence>
<dbReference type="Pfam" id="PF00479">
    <property type="entry name" value="G6PD_N"/>
    <property type="match status" value="1"/>
</dbReference>
<keyword evidence="3 6" id="KW-0521">NADP</keyword>
<dbReference type="Pfam" id="PF02781">
    <property type="entry name" value="G6PD_C"/>
    <property type="match status" value="1"/>
</dbReference>
<evidence type="ECO:0000313" key="11">
    <source>
        <dbReference type="Proteomes" id="UP000272400"/>
    </source>
</evidence>
<protein>
    <recommendedName>
        <fullName evidence="6">Glucose-6-phosphate 1-dehydrogenase</fullName>
        <shortName evidence="6">G6PD</shortName>
        <ecNumber evidence="6">1.1.1.49</ecNumber>
    </recommendedName>
</protein>
<name>A0A3N1CYE8_9ACTN</name>
<dbReference type="UniPathway" id="UPA00115">
    <property type="reaction ID" value="UER00408"/>
</dbReference>
<evidence type="ECO:0000259" key="9">
    <source>
        <dbReference type="Pfam" id="PF02781"/>
    </source>
</evidence>
<dbReference type="SUPFAM" id="SSF55347">
    <property type="entry name" value="Glyceraldehyde-3-phosphate dehydrogenase-like, C-terminal domain"/>
    <property type="match status" value="1"/>
</dbReference>
<dbReference type="EMBL" id="RJKE01000001">
    <property type="protein sequence ID" value="ROO86317.1"/>
    <property type="molecule type" value="Genomic_DNA"/>
</dbReference>
<feature type="binding site" evidence="6">
    <location>
        <position position="140"/>
    </location>
    <ligand>
        <name>NADP(+)</name>
        <dbReference type="ChEBI" id="CHEBI:58349"/>
    </ligand>
</feature>
<feature type="active site" description="Proton acceptor" evidence="6">
    <location>
        <position position="232"/>
    </location>
</feature>
<dbReference type="Gene3D" id="3.40.50.720">
    <property type="entry name" value="NAD(P)-binding Rossmann-like Domain"/>
    <property type="match status" value="1"/>
</dbReference>
<keyword evidence="11" id="KW-1185">Reference proteome</keyword>
<dbReference type="GO" id="GO:0006006">
    <property type="term" value="P:glucose metabolic process"/>
    <property type="evidence" value="ECO:0007669"/>
    <property type="project" value="UniProtKB-KW"/>
</dbReference>
<dbReference type="GO" id="GO:0009051">
    <property type="term" value="P:pentose-phosphate shunt, oxidative branch"/>
    <property type="evidence" value="ECO:0007669"/>
    <property type="project" value="TreeGrafter"/>
</dbReference>
<dbReference type="GO" id="GO:0050661">
    <property type="term" value="F:NADP binding"/>
    <property type="evidence" value="ECO:0007669"/>
    <property type="project" value="UniProtKB-UniRule"/>
</dbReference>
<evidence type="ECO:0000256" key="1">
    <source>
        <dbReference type="ARBA" id="ARBA00004937"/>
    </source>
</evidence>
<dbReference type="Proteomes" id="UP000272400">
    <property type="component" value="Unassembled WGS sequence"/>
</dbReference>
<keyword evidence="5 6" id="KW-0119">Carbohydrate metabolism</keyword>
<sequence>MDGAGARADALVLFGITGDLAAKMVLPALYRLVRDGFPLGRIVGVSRGGRTLDDLRQHARKAVEAQGPVDDAVFAEFAGLLRLAAVDYDDPDSFQSIVAEVADRRFLAHYLAIPPDRYAETAQALAAAGLNERARLVVEKPFGRDLASARALEARLTRCFPAEEVRRVDHFLGKDAVESLLTFRAANTLIDRTLHRDAVRSVQVFGIEDLDVEGRGGFYDDTGCLRDVVQNHLLQTLAMFVMETPETNAAEDVVAERVRALRAFRTVTPEDYVRGQYEGYRDTEGVRPGSTTETYAALRLFVDTERWAGVPFCVQAGKGLAATATEIVVELRSPVPASRLTRAVADAPPDLLRLRLEPDAGVTVQLLAAHGPWPALPAPSAELVDGVAAAADFPHLTGSNVTAYERVMAAVMTGDTRRFASMRAIEECWRVVGPLLDLPDPPIPYRKGSDGPAEAARLTPGRHWYTPAP</sequence>
<comment type="function">
    <text evidence="6">Catalyzes the oxidation of glucose 6-phosphate to 6-phosphogluconolactone.</text>
</comment>
<dbReference type="InterPro" id="IPR022674">
    <property type="entry name" value="G6P_DH_NAD-bd"/>
</dbReference>
<organism evidence="10 11">
    <name type="scientific">Actinocorallia herbida</name>
    <dbReference type="NCBI Taxonomy" id="58109"/>
    <lineage>
        <taxon>Bacteria</taxon>
        <taxon>Bacillati</taxon>
        <taxon>Actinomycetota</taxon>
        <taxon>Actinomycetes</taxon>
        <taxon>Streptosporangiales</taxon>
        <taxon>Thermomonosporaceae</taxon>
        <taxon>Actinocorallia</taxon>
    </lineage>
</organism>
<gene>
    <name evidence="6" type="primary">zwf</name>
    <name evidence="10" type="ORF">EDD29_3881</name>
</gene>
<evidence type="ECO:0000256" key="5">
    <source>
        <dbReference type="ARBA" id="ARBA00023277"/>
    </source>
</evidence>
<comment type="catalytic activity">
    <reaction evidence="6">
        <text>D-glucose 6-phosphate + NADP(+) = 6-phospho-D-glucono-1,5-lactone + NADPH + H(+)</text>
        <dbReference type="Rhea" id="RHEA:15841"/>
        <dbReference type="ChEBI" id="CHEBI:15378"/>
        <dbReference type="ChEBI" id="CHEBI:57783"/>
        <dbReference type="ChEBI" id="CHEBI:57955"/>
        <dbReference type="ChEBI" id="CHEBI:58349"/>
        <dbReference type="ChEBI" id="CHEBI:61548"/>
        <dbReference type="EC" id="1.1.1.49"/>
    </reaction>
</comment>
<dbReference type="EC" id="1.1.1.49" evidence="6"/>
<evidence type="ECO:0000313" key="10">
    <source>
        <dbReference type="EMBL" id="ROO86317.1"/>
    </source>
</evidence>
<keyword evidence="2 6" id="KW-0313">Glucose metabolism</keyword>
<accession>A0A3N1CYE8</accession>
<dbReference type="SUPFAM" id="SSF51735">
    <property type="entry name" value="NAD(P)-binding Rossmann-fold domains"/>
    <property type="match status" value="1"/>
</dbReference>
<feature type="domain" description="Glucose-6-phosphate dehydrogenase NAD-binding" evidence="8">
    <location>
        <begin position="12"/>
        <end position="178"/>
    </location>
</feature>
<proteinExistence type="inferred from homology"/>
<feature type="binding site" evidence="6">
    <location>
        <position position="170"/>
    </location>
    <ligand>
        <name>substrate</name>
    </ligand>
</feature>
<feature type="domain" description="Glucose-6-phosphate dehydrogenase C-terminal" evidence="9">
    <location>
        <begin position="182"/>
        <end position="459"/>
    </location>
</feature>
<dbReference type="InterPro" id="IPR036291">
    <property type="entry name" value="NAD(P)-bd_dom_sf"/>
</dbReference>
<dbReference type="PIRSF" id="PIRSF000110">
    <property type="entry name" value="G6PD"/>
    <property type="match status" value="1"/>
</dbReference>
<evidence type="ECO:0000259" key="8">
    <source>
        <dbReference type="Pfam" id="PF00479"/>
    </source>
</evidence>
<evidence type="ECO:0000256" key="7">
    <source>
        <dbReference type="SAM" id="MobiDB-lite"/>
    </source>
</evidence>
<dbReference type="PRINTS" id="PR00079">
    <property type="entry name" value="G6PDHDRGNASE"/>
</dbReference>
<dbReference type="AlphaFoldDB" id="A0A3N1CYE8"/>
<evidence type="ECO:0000256" key="4">
    <source>
        <dbReference type="ARBA" id="ARBA00023002"/>
    </source>
</evidence>
<feature type="binding site" evidence="6">
    <location>
        <position position="208"/>
    </location>
    <ligand>
        <name>substrate</name>
    </ligand>
</feature>
<dbReference type="HAMAP" id="MF_00966">
    <property type="entry name" value="G6PD"/>
    <property type="match status" value="1"/>
</dbReference>
<dbReference type="GO" id="GO:0004345">
    <property type="term" value="F:glucose-6-phosphate dehydrogenase activity"/>
    <property type="evidence" value="ECO:0007669"/>
    <property type="project" value="UniProtKB-UniRule"/>
</dbReference>
<comment type="caution">
    <text evidence="6">Lacks conserved residue(s) required for the propagation of feature annotation.</text>
</comment>
<comment type="pathway">
    <text evidence="1 6">Carbohydrate degradation; pentose phosphate pathway; D-ribulose 5-phosphate from D-glucose 6-phosphate (oxidative stage): step 1/3.</text>
</comment>
<dbReference type="PANTHER" id="PTHR23429">
    <property type="entry name" value="GLUCOSE-6-PHOSPHATE 1-DEHYDROGENASE G6PD"/>
    <property type="match status" value="1"/>
</dbReference>
<comment type="caution">
    <text evidence="10">The sequence shown here is derived from an EMBL/GenBank/DDBJ whole genome shotgun (WGS) entry which is preliminary data.</text>
</comment>
<dbReference type="Gene3D" id="3.30.360.10">
    <property type="entry name" value="Dihydrodipicolinate Reductase, domain 2"/>
    <property type="match status" value="1"/>
</dbReference>
<feature type="region of interest" description="Disordered" evidence="7">
    <location>
        <begin position="443"/>
        <end position="469"/>
    </location>
</feature>
<feature type="binding site" evidence="6">
    <location>
        <position position="47"/>
    </location>
    <ligand>
        <name>NADP(+)</name>
        <dbReference type="ChEBI" id="CHEBI:58349"/>
    </ligand>
</feature>
<dbReference type="InterPro" id="IPR001282">
    <property type="entry name" value="G6P_DH"/>
</dbReference>